<dbReference type="Proteomes" id="UP000006735">
    <property type="component" value="Chromosome"/>
</dbReference>
<evidence type="ECO:0000313" key="1">
    <source>
        <dbReference type="EMBL" id="AAW75761.1"/>
    </source>
</evidence>
<dbReference type="EMBL" id="AE013598">
    <property type="protein sequence ID" value="AAW75761.1"/>
    <property type="molecule type" value="Genomic_DNA"/>
</dbReference>
<dbReference type="KEGG" id="xoo:XOO2507"/>
<evidence type="ECO:0000313" key="2">
    <source>
        <dbReference type="Proteomes" id="UP000006735"/>
    </source>
</evidence>
<organism evidence="1 2">
    <name type="scientific">Xanthomonas oryzae pv. oryzae (strain KACC10331 / KXO85)</name>
    <dbReference type="NCBI Taxonomy" id="291331"/>
    <lineage>
        <taxon>Bacteria</taxon>
        <taxon>Pseudomonadati</taxon>
        <taxon>Pseudomonadota</taxon>
        <taxon>Gammaproteobacteria</taxon>
        <taxon>Lysobacterales</taxon>
        <taxon>Lysobacteraceae</taxon>
        <taxon>Xanthomonas</taxon>
    </lineage>
</organism>
<dbReference type="AlphaFoldDB" id="Q5GZW0"/>
<dbReference type="HOGENOM" id="CLU_135486_0_0_6"/>
<proteinExistence type="predicted"/>
<name>Q5GZW0_XANOR</name>
<dbReference type="STRING" id="291331.XOO2507"/>
<accession>Q5GZW0</accession>
<protein>
    <submittedName>
        <fullName evidence="1">Uncharacterized protein</fullName>
    </submittedName>
</protein>
<gene>
    <name evidence="1" type="ordered locus">XOO2507</name>
</gene>
<reference evidence="1 2" key="1">
    <citation type="journal article" date="2005" name="Nucleic Acids Res.">
        <title>The genome sequence of Xanthomonas oryzae pathovar oryzae KACC10331, the bacterial blight pathogen of rice.</title>
        <authorList>
            <person name="Lee B.M."/>
            <person name="Park Y.J."/>
            <person name="Park D.S."/>
            <person name="Kang H.W."/>
            <person name="Kim J.G."/>
            <person name="Song E.S."/>
            <person name="Park I.C."/>
            <person name="Yoon U.H."/>
            <person name="Hahn J.H."/>
            <person name="Koo B.S."/>
            <person name="Lee G.B."/>
            <person name="Kim H."/>
            <person name="Park H.S."/>
            <person name="Yoon K.O."/>
            <person name="Kim J.H."/>
            <person name="Jung C.H."/>
            <person name="Koh N.H."/>
            <person name="Seo J.S."/>
            <person name="Go S.J."/>
        </authorList>
    </citation>
    <scope>NUCLEOTIDE SEQUENCE [LARGE SCALE GENOMIC DNA]</scope>
    <source>
        <strain evidence="2">KACC10331 / KXO85</strain>
    </source>
</reference>
<keyword evidence="2" id="KW-1185">Reference proteome</keyword>
<sequence>MRRPDQLQLHHHTHFKGRSFMKHTMRALALASIAALAVTACKKEAAAPTPAAAPAALTAPAKDDNAGWKKYLQEVVGQNLGTITNSPFLYYLPPESDAEFAGSYERQLESVKTALARGVQPGNMLAFGSSASSKMADLIDAAFKDVAPDSMKGVRVLFIGNVADNARVQTIVQSKGAEYVFVEAK</sequence>